<organism evidence="1 2">
    <name type="scientific">Zalaria obscura</name>
    <dbReference type="NCBI Taxonomy" id="2024903"/>
    <lineage>
        <taxon>Eukaryota</taxon>
        <taxon>Fungi</taxon>
        <taxon>Dikarya</taxon>
        <taxon>Ascomycota</taxon>
        <taxon>Pezizomycotina</taxon>
        <taxon>Dothideomycetes</taxon>
        <taxon>Dothideomycetidae</taxon>
        <taxon>Dothideales</taxon>
        <taxon>Zalariaceae</taxon>
        <taxon>Zalaria</taxon>
    </lineage>
</organism>
<protein>
    <submittedName>
        <fullName evidence="1">Uncharacterized protein</fullName>
    </submittedName>
</protein>
<comment type="caution">
    <text evidence="1">The sequence shown here is derived from an EMBL/GenBank/DDBJ whole genome shotgun (WGS) entry which is preliminary data.</text>
</comment>
<dbReference type="Proteomes" id="UP001320706">
    <property type="component" value="Unassembled WGS sequence"/>
</dbReference>
<evidence type="ECO:0000313" key="1">
    <source>
        <dbReference type="EMBL" id="KAK8215427.1"/>
    </source>
</evidence>
<sequence>MASPSPNPQPIRPIPTRTASTASVNVMLSHPRPDLHMQSPSLKQNISRLEDAAEELSQGGSDIGEEIRKLKEAESRRSSLASDLGLGASRLSSPGGAAPAAAPVPGGYERTRSRPSVAAIDTALRSVSYSGPAACNTQTSPGVFGFGSASASANRSRNASVASSYANSIVDVNNLARWGGYSPAAWVTSPTQSLRSAISTSGSWSHVSRQPSGGNRPTRFAAMPEPVQEGRPLDSPLALSFGRLSRRTSEQEMEEHEEDILRTEMEKEMEMGEHEEDVLGTEMERELAEPERFSLYEEQGHNHLMAGEEDNGQYQQTDTHHDYDQSYEDAFRPLSPAPSTDTFQQARTLFQDFDGVHYSPTTESIINQSRHISAETQALRYSSGETPRALRPVSYASQPPPPPSDNMVFYPAPVPRMLNLPKRLSQLPAAAVQAKRRSQVLNTIPIEARQSAPWLPQIPQLDFEANRGGEDHDGGEGEPLTKRISHQSGQTRNSTNSPPPVTESPQSQNRHSSYEPPNRHSFMSLPGNLSNIPPQLRASAFFDHPSVAHHNVEIKGESAVATLDSILAASATAPVSAFMDHPFAGRVGDEVFGKERVGKRHTIALDGGNVPGLERRKSKTLSISGIGGLLDRSKSSEQLALGMKKRNSVISLLTDLGGPSEGKKLRKRNSRMSLVTDLDHADAPTAAGSYEDDNEAVLHDAATTVLPQDDIDQPSSTPNAAEEEDDGQLDDDIQPTYAAPTTLLAELQLRKAQQKSRNRTAFTSAQGMHSTLLELDAVAQIEKKKRKGARVALAWEDPSLLGREGGEEADEDVPLGLLYPAGQVRLSKNGATRQGRDDWDRPLGLMARRELEDNEPLRARRDRLRGVSPNAAASRTNSQLHLAGLPTEGEMKGEEQEEAEAEDESEPLAQRLRRLKQRETLNAALGDLAKPSSNAASARNSTFADEILGDLGIGTGTSTPPPHASAFKDSDADNSIIKPVDTADPVTEPAAEEEETLGQRRARLQRERETGVATNNTTTATKAPLSRTNSLANLLSENPVNGKPNKRNGNNNGNTNANNNPKKDTHAPPEGTLLHLSAKAQERSKKKLADQMRRSSTMGLRGEVRPFVSVPSALSTPGGLAQGQQDYFAVQGAGMGMGMGGGAGTPGQMSQYGNGNGNLGSYQQQLPLMNPAAAVAAYGVSGQPQMGGHAAPPYGMQMQMPMPYAQGFPMPYGGVGAGMGGMQMPYGGVGMGMGGMQMQMYADPSMNQGQRQRELIDRWRLSIA</sequence>
<proteinExistence type="predicted"/>
<evidence type="ECO:0000313" key="2">
    <source>
        <dbReference type="Proteomes" id="UP001320706"/>
    </source>
</evidence>
<name>A0ACC3SIT4_9PEZI</name>
<dbReference type="EMBL" id="JAMKPW020000008">
    <property type="protein sequence ID" value="KAK8215427.1"/>
    <property type="molecule type" value="Genomic_DNA"/>
</dbReference>
<reference evidence="1" key="1">
    <citation type="submission" date="2024-02" db="EMBL/GenBank/DDBJ databases">
        <title>Metagenome Assembled Genome of Zalaria obscura JY119.</title>
        <authorList>
            <person name="Vighnesh L."/>
            <person name="Jagadeeshwari U."/>
            <person name="Venkata Ramana C."/>
            <person name="Sasikala C."/>
        </authorList>
    </citation>
    <scope>NUCLEOTIDE SEQUENCE</scope>
    <source>
        <strain evidence="1">JY119</strain>
    </source>
</reference>
<keyword evidence="2" id="KW-1185">Reference proteome</keyword>
<accession>A0ACC3SIT4</accession>
<gene>
    <name evidence="1" type="ORF">M8818_002048</name>
</gene>